<gene>
    <name evidence="4" type="ORF">PAC_17200</name>
</gene>
<keyword evidence="5" id="KW-1185">Reference proteome</keyword>
<feature type="region of interest" description="Disordered" evidence="2">
    <location>
        <begin position="67"/>
        <end position="93"/>
    </location>
</feature>
<evidence type="ECO:0000256" key="2">
    <source>
        <dbReference type="SAM" id="MobiDB-lite"/>
    </source>
</evidence>
<evidence type="ECO:0000313" key="5">
    <source>
        <dbReference type="Proteomes" id="UP000184330"/>
    </source>
</evidence>
<feature type="compositionally biased region" description="Basic residues" evidence="2">
    <location>
        <begin position="964"/>
        <end position="979"/>
    </location>
</feature>
<dbReference type="PANTHER" id="PTHR30466:SF1">
    <property type="entry name" value="FMN REDUCTASE (NADH) RUTF"/>
    <property type="match status" value="1"/>
</dbReference>
<keyword evidence="1" id="KW-0560">Oxidoreductase</keyword>
<sequence length="1003" mass="114221">MANCTNMQSVAARRFFGVFYRWTRSGCLGQSRARSLHTGRRPNTLHCLTSFVYGISNPASQIRHRFQVTTPSSRSRKLAQPESTESEPGPKLIFTPERKSIKGIRKLQQAATVDPKIRYTEDEEGTGDAVVDPVKARKRAIQIRMYSGVIAKLEREGEERAMRREGKGRGGKREERGLGEKEKEISSLMKRNLRDRRKDRKELERMNDRELKGVIRLESETPVQERYPPSLDLSKERRQDLDHENKSDEIIERPEVSVESTPTELMATEKEPGMTEEVVEDLAGKKPEAPKISQNLRKIMRALPASVVVVTTSLTVTAAPDPRHSTYTVPENFADRLPSGLELNARGMTLSSFTTLTLTPYPIIQFNIKAPSRTLDALMETRHFLVHILEATKAGAKVAAAFTKGNATGPDGTGSPFVDPEAFKVKPTRVEFRKWITEKDGTYIRPSYWKLKAEEERIQWITDEKAPFKRPPGSSPFDARRRKEVPFDRFPIADRVKAIEEEKGASVFLPRLVSPGVLRTLHCKVLDRGQRGGRGDGFVKIGDHVMVLAQVHDIIGGASVEEISRKNQKALAYSHGNFTATKPIINPYAKEEEVKSELGSFVEHQREQIQKHVREHSNGDGEAKIQPEPQNDVSGEEAQHDDELSEALGLSSFNIARKVPKEEIIQQGDGPVIRKISSKGMSLREINELANYYAYKANEIRKDLPVSSEYMLESPTFKQPSLLENQEDVGEHLSHKHPRIIKHITARGRSLDNIQEEQRIAEELEVPRRLAQEAVEELPDADAQARKEQALLKAAEELAARKEELARLRASKGSSADDGSDSGKTKKQAQELKEKPLKIYKYEMQAPPLNPELQPKMDQVWDKIERFKRLQHGLKTAEDEQEGLFWRPQEVVKVQNKLKAREQWEKKKEVDLATELMELSDDPEIREWQERELTWKKDSGEDDELRKWEESELAIEVADPVNTKPKKKKELSNRAKKKLAKEEKAREQEMKYQDADPWAEEFS</sequence>
<evidence type="ECO:0000259" key="3">
    <source>
        <dbReference type="SMART" id="SM00903"/>
    </source>
</evidence>
<feature type="compositionally biased region" description="Basic and acidic residues" evidence="2">
    <location>
        <begin position="607"/>
        <end position="625"/>
    </location>
</feature>
<dbReference type="OrthoDB" id="2015405at2759"/>
<dbReference type="AlphaFoldDB" id="A0A1L7XQH6"/>
<dbReference type="InterPro" id="IPR002563">
    <property type="entry name" value="Flavin_Rdtase-like_dom"/>
</dbReference>
<dbReference type="SMART" id="SM00903">
    <property type="entry name" value="Flavin_Reduct"/>
    <property type="match status" value="1"/>
</dbReference>
<protein>
    <recommendedName>
        <fullName evidence="3">Flavin reductase like domain-containing protein</fullName>
    </recommendedName>
</protein>
<dbReference type="GO" id="GO:0042602">
    <property type="term" value="F:riboflavin reductase (NADPH) activity"/>
    <property type="evidence" value="ECO:0007669"/>
    <property type="project" value="TreeGrafter"/>
</dbReference>
<proteinExistence type="predicted"/>
<feature type="compositionally biased region" description="Basic and acidic residues" evidence="2">
    <location>
        <begin position="980"/>
        <end position="994"/>
    </location>
</feature>
<evidence type="ECO:0000313" key="4">
    <source>
        <dbReference type="EMBL" id="CZR67301.1"/>
    </source>
</evidence>
<evidence type="ECO:0000256" key="1">
    <source>
        <dbReference type="ARBA" id="ARBA00023002"/>
    </source>
</evidence>
<dbReference type="InterPro" id="IPR012349">
    <property type="entry name" value="Split_barrel_FMN-bd"/>
</dbReference>
<feature type="region of interest" description="Disordered" evidence="2">
    <location>
        <begin position="157"/>
        <end position="201"/>
    </location>
</feature>
<feature type="region of interest" description="Disordered" evidence="2">
    <location>
        <begin position="607"/>
        <end position="642"/>
    </location>
</feature>
<feature type="compositionally biased region" description="Basic and acidic residues" evidence="2">
    <location>
        <begin position="157"/>
        <end position="185"/>
    </location>
</feature>
<dbReference type="SUPFAM" id="SSF50475">
    <property type="entry name" value="FMN-binding split barrel"/>
    <property type="match status" value="1"/>
</dbReference>
<dbReference type="STRING" id="576137.A0A1L7XQH6"/>
<organism evidence="4 5">
    <name type="scientific">Phialocephala subalpina</name>
    <dbReference type="NCBI Taxonomy" id="576137"/>
    <lineage>
        <taxon>Eukaryota</taxon>
        <taxon>Fungi</taxon>
        <taxon>Dikarya</taxon>
        <taxon>Ascomycota</taxon>
        <taxon>Pezizomycotina</taxon>
        <taxon>Leotiomycetes</taxon>
        <taxon>Helotiales</taxon>
        <taxon>Mollisiaceae</taxon>
        <taxon>Phialocephala</taxon>
        <taxon>Phialocephala fortinii species complex</taxon>
    </lineage>
</organism>
<feature type="compositionally biased region" description="Basic and acidic residues" evidence="2">
    <location>
        <begin position="821"/>
        <end position="832"/>
    </location>
</feature>
<reference evidence="4 5" key="1">
    <citation type="submission" date="2016-03" db="EMBL/GenBank/DDBJ databases">
        <authorList>
            <person name="Ploux O."/>
        </authorList>
    </citation>
    <scope>NUCLEOTIDE SEQUENCE [LARGE SCALE GENOMIC DNA]</scope>
    <source>
        <strain evidence="4 5">UAMH 11012</strain>
    </source>
</reference>
<dbReference type="Pfam" id="PF01613">
    <property type="entry name" value="Flavin_Reduct"/>
    <property type="match status" value="1"/>
</dbReference>
<dbReference type="InterPro" id="IPR050268">
    <property type="entry name" value="NADH-dep_flavin_reductase"/>
</dbReference>
<feature type="domain" description="Flavin reductase like" evidence="3">
    <location>
        <begin position="300"/>
        <end position="580"/>
    </location>
</feature>
<feature type="region of interest" description="Disordered" evidence="2">
    <location>
        <begin position="809"/>
        <end position="832"/>
    </location>
</feature>
<feature type="compositionally biased region" description="Basic and acidic residues" evidence="2">
    <location>
        <begin position="233"/>
        <end position="256"/>
    </location>
</feature>
<dbReference type="Gene3D" id="2.30.110.10">
    <property type="entry name" value="Electron Transport, Fmn-binding Protein, Chain A"/>
    <property type="match status" value="1"/>
</dbReference>
<name>A0A1L7XQH6_9HELO</name>
<dbReference type="EMBL" id="FJOG01000043">
    <property type="protein sequence ID" value="CZR67301.1"/>
    <property type="molecule type" value="Genomic_DNA"/>
</dbReference>
<accession>A0A1L7XQH6</accession>
<dbReference type="GO" id="GO:0010181">
    <property type="term" value="F:FMN binding"/>
    <property type="evidence" value="ECO:0007669"/>
    <property type="project" value="InterPro"/>
</dbReference>
<dbReference type="PANTHER" id="PTHR30466">
    <property type="entry name" value="FLAVIN REDUCTASE"/>
    <property type="match status" value="1"/>
</dbReference>
<feature type="region of interest" description="Disordered" evidence="2">
    <location>
        <begin position="959"/>
        <end position="1003"/>
    </location>
</feature>
<dbReference type="Proteomes" id="UP000184330">
    <property type="component" value="Unassembled WGS sequence"/>
</dbReference>
<feature type="region of interest" description="Disordered" evidence="2">
    <location>
        <begin position="215"/>
        <end position="263"/>
    </location>
</feature>